<dbReference type="InterPro" id="IPR050218">
    <property type="entry name" value="LptD"/>
</dbReference>
<gene>
    <name evidence="2" type="primary">lptD</name>
    <name evidence="2" type="ORF">GJV85_02580</name>
</gene>
<protein>
    <submittedName>
        <fullName evidence="2">LPS assembly protein LptD</fullName>
    </submittedName>
</protein>
<dbReference type="PANTHER" id="PTHR30189">
    <property type="entry name" value="LPS-ASSEMBLY PROTEIN"/>
    <property type="match status" value="1"/>
</dbReference>
<name>A0A975GBU2_9BACT</name>
<proteinExistence type="inferred from homology"/>
<dbReference type="EMBL" id="CP046072">
    <property type="protein sequence ID" value="QSZ41046.1"/>
    <property type="molecule type" value="Genomic_DNA"/>
</dbReference>
<dbReference type="HAMAP" id="MF_01411">
    <property type="entry name" value="LPS_assembly_LptD"/>
    <property type="match status" value="1"/>
</dbReference>
<dbReference type="GO" id="GO:0015920">
    <property type="term" value="P:lipopolysaccharide transport"/>
    <property type="evidence" value="ECO:0007669"/>
    <property type="project" value="InterPro"/>
</dbReference>
<dbReference type="InterPro" id="IPR020889">
    <property type="entry name" value="LipoPS_assembly_LptD"/>
</dbReference>
<reference evidence="2" key="1">
    <citation type="submission" date="2019-11" db="EMBL/GenBank/DDBJ databases">
        <authorList>
            <person name="Kojima H."/>
        </authorList>
    </citation>
    <scope>NUCLEOTIDE SEQUENCE</scope>
    <source>
        <strain evidence="2">H1576</strain>
    </source>
</reference>
<accession>A0A975GBU2</accession>
<dbReference type="GO" id="GO:0009279">
    <property type="term" value="C:cell outer membrane"/>
    <property type="evidence" value="ECO:0007669"/>
    <property type="project" value="InterPro"/>
</dbReference>
<dbReference type="Pfam" id="PF04453">
    <property type="entry name" value="LptD"/>
    <property type="match status" value="1"/>
</dbReference>
<dbReference type="KEGG" id="saqt:GJV85_02580"/>
<dbReference type="GO" id="GO:1990351">
    <property type="term" value="C:transporter complex"/>
    <property type="evidence" value="ECO:0007669"/>
    <property type="project" value="TreeGrafter"/>
</dbReference>
<dbReference type="GO" id="GO:0043165">
    <property type="term" value="P:Gram-negative-bacterium-type cell outer membrane assembly"/>
    <property type="evidence" value="ECO:0007669"/>
    <property type="project" value="InterPro"/>
</dbReference>
<evidence type="ECO:0000259" key="1">
    <source>
        <dbReference type="Pfam" id="PF04453"/>
    </source>
</evidence>
<feature type="domain" description="LptD C-terminal" evidence="1">
    <location>
        <begin position="271"/>
        <end position="667"/>
    </location>
</feature>
<organism evidence="2 3">
    <name type="scientific">Sulfurimonas aquatica</name>
    <dbReference type="NCBI Taxonomy" id="2672570"/>
    <lineage>
        <taxon>Bacteria</taxon>
        <taxon>Pseudomonadati</taxon>
        <taxon>Campylobacterota</taxon>
        <taxon>Epsilonproteobacteria</taxon>
        <taxon>Campylobacterales</taxon>
        <taxon>Sulfurimonadaceae</taxon>
        <taxon>Sulfurimonas</taxon>
    </lineage>
</organism>
<keyword evidence="3" id="KW-1185">Reference proteome</keyword>
<dbReference type="RefSeq" id="WP_207562318.1">
    <property type="nucleotide sequence ID" value="NZ_CP046072.1"/>
</dbReference>
<dbReference type="Proteomes" id="UP000671852">
    <property type="component" value="Chromosome"/>
</dbReference>
<dbReference type="AlphaFoldDB" id="A0A975GBU2"/>
<dbReference type="PANTHER" id="PTHR30189:SF1">
    <property type="entry name" value="LPS-ASSEMBLY PROTEIN LPTD"/>
    <property type="match status" value="1"/>
</dbReference>
<dbReference type="InterPro" id="IPR007543">
    <property type="entry name" value="LptD_C"/>
</dbReference>
<reference evidence="2" key="2">
    <citation type="submission" date="2021-04" db="EMBL/GenBank/DDBJ databases">
        <title>Isolation and characterization of a novel species of the genus Sulfurimonas.</title>
        <authorList>
            <person name="Fukui M."/>
        </authorList>
    </citation>
    <scope>NUCLEOTIDE SEQUENCE</scope>
    <source>
        <strain evidence="2">H1576</strain>
    </source>
</reference>
<sequence>MLKILVIFILVALRINASDKVEIYAATIESYDNYIEATGGVTVVYKDYFLVANRAKYNRESGDLELFDKIRLNQGGEYKLLGKYAKLNIEKKEKFFEPFYMSEIKSKVWISAGEGKSTADNIEINSGSISGCDPVNPLWKLEFSSSDYDSESKWMNIYNARLYIYDIPVLYTPYFGYSLDTKRRSGLLMPSLGYSGEEGFFYEQPLYIAEQSWWDLEIKPQLRSQRGQGIYQTFRFVDSKYSHGEFEAGYFKESGEYFESSNLKNNSHYGFKFNYDNNDFINQWFGLSLEGQTGLYVDAHSMNDVDYINLASNDTFNNSTATQLLSRANMFYNSDKNYIGSYFKYYQDLTLTSNDATLQKLPTIQYHRYLDTFLKDHLLYSLDVQTNNIERLVNKKVIQTDISLPIVLRTTLFDEYLDLSYKANAYMQYSRFSGTEDSAVTNFLYRDGYLLRNYHTLSASSQLTRKYEEYSHVVGFGLSYNKSGTESKNGYYSDTSVFCADQLNKEAPECEFYNISDVQDETLIDFTQYVYNQSAEQVLYHRMAQKISFLNNKDQFGELENELDYKFSSSFSYYNNMFFNYEKGLFSKVFNQIAFKKYGLDTAFSHLYKDTFNDTSLINNRHTSYLTSSLSYTYNNHYSFSGRYNYDLQTRDTKSIEAGFMYKKRCWDFGIKYSENNRPILIASGESSIYDKYIYLTIVLKPLMQSDGSSFLTYQLPNKD</sequence>
<evidence type="ECO:0000313" key="3">
    <source>
        <dbReference type="Proteomes" id="UP000671852"/>
    </source>
</evidence>
<evidence type="ECO:0000313" key="2">
    <source>
        <dbReference type="EMBL" id="QSZ41046.1"/>
    </source>
</evidence>